<evidence type="ECO:0000256" key="2">
    <source>
        <dbReference type="ARBA" id="ARBA00007894"/>
    </source>
</evidence>
<protein>
    <recommendedName>
        <fullName evidence="3">glutamate--tRNA ligase</fullName>
        <ecNumber evidence="3">6.1.1.17</ecNumber>
    </recommendedName>
    <alternativeName>
        <fullName evidence="9">Glutamyl-tRNA synthetase</fullName>
    </alternativeName>
</protein>
<dbReference type="VEuPathDB" id="AmoebaDB:FDP41_009753"/>
<dbReference type="EMBL" id="VFQX01000072">
    <property type="protein sequence ID" value="KAF0972057.1"/>
    <property type="molecule type" value="Genomic_DNA"/>
</dbReference>
<dbReference type="Pfam" id="PF00749">
    <property type="entry name" value="tRNA-synt_1c"/>
    <property type="match status" value="1"/>
</dbReference>
<dbReference type="AlphaFoldDB" id="A0A6A5B0G5"/>
<keyword evidence="4 10" id="KW-0436">Ligase</keyword>
<evidence type="ECO:0000256" key="8">
    <source>
        <dbReference type="ARBA" id="ARBA00023146"/>
    </source>
</evidence>
<evidence type="ECO:0000256" key="1">
    <source>
        <dbReference type="ARBA" id="ARBA00004173"/>
    </source>
</evidence>
<keyword evidence="6 10" id="KW-0067">ATP-binding</keyword>
<dbReference type="VEuPathDB" id="AmoebaDB:NfTy_087850"/>
<reference evidence="13 14" key="1">
    <citation type="journal article" date="2019" name="Sci. Rep.">
        <title>Nanopore sequencing improves the draft genome of the human pathogenic amoeba Naegleria fowleri.</title>
        <authorList>
            <person name="Liechti N."/>
            <person name="Schurch N."/>
            <person name="Bruggmann R."/>
            <person name="Wittwer M."/>
        </authorList>
    </citation>
    <scope>NUCLEOTIDE SEQUENCE [LARGE SCALE GENOMIC DNA]</scope>
    <source>
        <strain evidence="13 14">ATCC 30894</strain>
    </source>
</reference>
<dbReference type="PRINTS" id="PR00987">
    <property type="entry name" value="TRNASYNTHGLU"/>
</dbReference>
<dbReference type="FunFam" id="3.40.50.620:FF:000045">
    <property type="entry name" value="Glutamate--tRNA ligase, mitochondrial"/>
    <property type="match status" value="1"/>
</dbReference>
<evidence type="ECO:0000313" key="14">
    <source>
        <dbReference type="Proteomes" id="UP000444721"/>
    </source>
</evidence>
<organism evidence="13 14">
    <name type="scientific">Naegleria fowleri</name>
    <name type="common">Brain eating amoeba</name>
    <dbReference type="NCBI Taxonomy" id="5763"/>
    <lineage>
        <taxon>Eukaryota</taxon>
        <taxon>Discoba</taxon>
        <taxon>Heterolobosea</taxon>
        <taxon>Tetramitia</taxon>
        <taxon>Eutetramitia</taxon>
        <taxon>Vahlkampfiidae</taxon>
        <taxon>Naegleria</taxon>
    </lineage>
</organism>
<dbReference type="InterPro" id="IPR004527">
    <property type="entry name" value="Glu-tRNA-ligase_bac/mito"/>
</dbReference>
<dbReference type="OMA" id="HGATNVM"/>
<feature type="domain" description="Aminoacyl-tRNA synthetase class I anticodon-binding" evidence="12">
    <location>
        <begin position="420"/>
        <end position="567"/>
    </location>
</feature>
<feature type="domain" description="Glutamyl/glutaminyl-tRNA synthetase class Ib catalytic" evidence="11">
    <location>
        <begin position="82"/>
        <end position="403"/>
    </location>
</feature>
<keyword evidence="8 10" id="KW-0030">Aminoacyl-tRNA synthetase</keyword>
<dbReference type="VEuPathDB" id="AmoebaDB:NF0004610"/>
<dbReference type="GO" id="GO:0006424">
    <property type="term" value="P:glutamyl-tRNA aminoacylation"/>
    <property type="evidence" value="ECO:0007669"/>
    <property type="project" value="InterPro"/>
</dbReference>
<dbReference type="InterPro" id="IPR000924">
    <property type="entry name" value="Glu/Gln-tRNA-synth"/>
</dbReference>
<dbReference type="NCBIfam" id="TIGR00464">
    <property type="entry name" value="gltX_bact"/>
    <property type="match status" value="1"/>
</dbReference>
<dbReference type="InterPro" id="IPR008925">
    <property type="entry name" value="aa_tRNA-synth_I_cd-bd_sf"/>
</dbReference>
<dbReference type="GO" id="GO:0004818">
    <property type="term" value="F:glutamate-tRNA ligase activity"/>
    <property type="evidence" value="ECO:0007669"/>
    <property type="project" value="UniProtKB-EC"/>
</dbReference>
<dbReference type="InterPro" id="IPR020058">
    <property type="entry name" value="Glu/Gln-tRNA-synth_Ib_cat-dom"/>
</dbReference>
<dbReference type="GO" id="GO:0008270">
    <property type="term" value="F:zinc ion binding"/>
    <property type="evidence" value="ECO:0007669"/>
    <property type="project" value="InterPro"/>
</dbReference>
<dbReference type="InterPro" id="IPR020751">
    <property type="entry name" value="aa-tRNA-synth_I_codon-bd_sub2"/>
</dbReference>
<dbReference type="Gene3D" id="3.40.50.620">
    <property type="entry name" value="HUPs"/>
    <property type="match status" value="1"/>
</dbReference>
<dbReference type="GO" id="GO:0005739">
    <property type="term" value="C:mitochondrion"/>
    <property type="evidence" value="ECO:0007669"/>
    <property type="project" value="UniProtKB-SubCell"/>
</dbReference>
<dbReference type="Proteomes" id="UP000444721">
    <property type="component" value="Unassembled WGS sequence"/>
</dbReference>
<comment type="subcellular location">
    <subcellularLocation>
        <location evidence="1">Mitochondrion</location>
    </subcellularLocation>
</comment>
<evidence type="ECO:0000256" key="7">
    <source>
        <dbReference type="ARBA" id="ARBA00022917"/>
    </source>
</evidence>
<dbReference type="EC" id="6.1.1.17" evidence="3"/>
<dbReference type="SUPFAM" id="SSF52374">
    <property type="entry name" value="Nucleotidylyl transferase"/>
    <property type="match status" value="1"/>
</dbReference>
<keyword evidence="14" id="KW-1185">Reference proteome</keyword>
<gene>
    <name evidence="13" type="ORF">FDP41_009753</name>
</gene>
<dbReference type="InterPro" id="IPR014729">
    <property type="entry name" value="Rossmann-like_a/b/a_fold"/>
</dbReference>
<dbReference type="PANTHER" id="PTHR43311:SF2">
    <property type="entry name" value="GLUTAMATE--TRNA LIGASE, MITOCHONDRIAL-RELATED"/>
    <property type="match status" value="1"/>
</dbReference>
<name>A0A6A5B0G5_NAEFO</name>
<dbReference type="HAMAP" id="MF_00022">
    <property type="entry name" value="Glu_tRNA_synth_type1"/>
    <property type="match status" value="1"/>
</dbReference>
<evidence type="ECO:0000313" key="13">
    <source>
        <dbReference type="EMBL" id="KAF0972057.1"/>
    </source>
</evidence>
<evidence type="ECO:0000256" key="3">
    <source>
        <dbReference type="ARBA" id="ARBA00012835"/>
    </source>
</evidence>
<evidence type="ECO:0000256" key="5">
    <source>
        <dbReference type="ARBA" id="ARBA00022741"/>
    </source>
</evidence>
<dbReference type="InterPro" id="IPR049940">
    <property type="entry name" value="GluQ/Sye"/>
</dbReference>
<dbReference type="Pfam" id="PF19269">
    <property type="entry name" value="Anticodon_2"/>
    <property type="match status" value="1"/>
</dbReference>
<dbReference type="CDD" id="cd00808">
    <property type="entry name" value="GluRS_core"/>
    <property type="match status" value="1"/>
</dbReference>
<dbReference type="PANTHER" id="PTHR43311">
    <property type="entry name" value="GLUTAMATE--TRNA LIGASE"/>
    <property type="match status" value="1"/>
</dbReference>
<sequence length="568" mass="65804">MLKFHCRSSSCASLLTPSSKLNTTIVLKRNISPHHHQDWNSINFNTNHRHDYLGVISSNYNYSEREFHHLSAITHSSSQSSEVVTRFAPSPTGFMHLGALRTSLFNYLFARKHGGKFLLRIEDTDQKRLVPGSIEQIQNTLKWAHLSYDPLVISDPSTNTTKIIDFAIQSQRNEIYQEHVQILLDKGYAYKCYCTEERLEEVRSIRGPSKYDRHCLNLSEEEKEEFSKKGNGKFTIRMKVPDHIQYTVFEDQVYGKIKIENKTVDDQVLMKSDGTPTYHLANVVDDHVMEVTHVIRGQEWISSTPKHCILYDMFGWERPKFAHLPLLCNEDGSKLSKRQGHASVDYYMNLGYLPEALINFVALLGWHPGTNDEIFTLDELTQKFELSRINKGNCKVDLAKLEWINSQHIRMNIEKDMDGFIELLRPHLALSGIPVDEYLRKVLYIGRERIKRVPDFVDFFNYFFYDVKLDTPEAVELLESIEKKVPDHASVARKIRDELVKIDKANWKEESIAKVISDFVQNNKEQVKAYGNVVFILRYYLTGKKIGPNITQIIETLDRDVVLSRLAV</sequence>
<dbReference type="GO" id="GO:0005524">
    <property type="term" value="F:ATP binding"/>
    <property type="evidence" value="ECO:0007669"/>
    <property type="project" value="UniProtKB-KW"/>
</dbReference>
<keyword evidence="5 10" id="KW-0547">Nucleotide-binding</keyword>
<comment type="similarity">
    <text evidence="2">Belongs to the class-I aminoacyl-tRNA synthetase family. Glutamate--tRNA ligase type 1 subfamily.</text>
</comment>
<evidence type="ECO:0000256" key="10">
    <source>
        <dbReference type="RuleBase" id="RU363037"/>
    </source>
</evidence>
<comment type="caution">
    <text evidence="13">The sequence shown here is derived from an EMBL/GenBank/DDBJ whole genome shotgun (WGS) entry which is preliminary data.</text>
</comment>
<evidence type="ECO:0000259" key="12">
    <source>
        <dbReference type="Pfam" id="PF19269"/>
    </source>
</evidence>
<evidence type="ECO:0000256" key="9">
    <source>
        <dbReference type="ARBA" id="ARBA00030865"/>
    </source>
</evidence>
<dbReference type="SUPFAM" id="SSF48163">
    <property type="entry name" value="An anticodon-binding domain of class I aminoacyl-tRNA synthetases"/>
    <property type="match status" value="1"/>
</dbReference>
<dbReference type="OrthoDB" id="428822at2759"/>
<dbReference type="GO" id="GO:0000049">
    <property type="term" value="F:tRNA binding"/>
    <property type="evidence" value="ECO:0007669"/>
    <property type="project" value="InterPro"/>
</dbReference>
<dbReference type="InterPro" id="IPR045462">
    <property type="entry name" value="aa-tRNA-synth_I_cd-bd"/>
</dbReference>
<dbReference type="RefSeq" id="XP_044556772.1">
    <property type="nucleotide sequence ID" value="XM_044713745.1"/>
</dbReference>
<keyword evidence="7 10" id="KW-0648">Protein biosynthesis</keyword>
<dbReference type="Gene3D" id="1.10.10.350">
    <property type="match status" value="1"/>
</dbReference>
<dbReference type="InterPro" id="IPR033910">
    <property type="entry name" value="GluRS_core"/>
</dbReference>
<proteinExistence type="inferred from homology"/>
<accession>A0A6A5B0G5</accession>
<dbReference type="GeneID" id="68116968"/>
<evidence type="ECO:0000259" key="11">
    <source>
        <dbReference type="Pfam" id="PF00749"/>
    </source>
</evidence>
<evidence type="ECO:0000256" key="4">
    <source>
        <dbReference type="ARBA" id="ARBA00022598"/>
    </source>
</evidence>
<evidence type="ECO:0000256" key="6">
    <source>
        <dbReference type="ARBA" id="ARBA00022840"/>
    </source>
</evidence>